<sequence>MEYISSGDTGCDTGIFALNSYLTAAGPAILLENGPIRWRFNATLKDTFQNLYTTQYELVRDETLVRIKTTRAAPQQAGRWSVVTSFPMRMGEGATASAMEYGTAYSWEDRDPQKSWNGLTFRASHDFAQLITTQGGSAVAAVYHNGIPAWTINVTASTLHGVLLRYTPDGNRAAQGTDSGTHSQHYTLDVLSQLAKTGHPLRMSQYSQTPLHAVRLGPTQHAVKLPSEAQLASILSLASGSVLAVGKTNDNKLVLRIQRSNPVDEEVIITLPWHPFAPRPKPSIVSALETPIDTAPPVETSKAFTFFRANSALMTLEVPL</sequence>
<dbReference type="Proteomes" id="UP001219525">
    <property type="component" value="Unassembled WGS sequence"/>
</dbReference>
<gene>
    <name evidence="1" type="ORF">GGX14DRAFT_660177</name>
</gene>
<reference evidence="1" key="1">
    <citation type="submission" date="2023-03" db="EMBL/GenBank/DDBJ databases">
        <title>Massive genome expansion in bonnet fungi (Mycena s.s.) driven by repeated elements and novel gene families across ecological guilds.</title>
        <authorList>
            <consortium name="Lawrence Berkeley National Laboratory"/>
            <person name="Harder C.B."/>
            <person name="Miyauchi S."/>
            <person name="Viragh M."/>
            <person name="Kuo A."/>
            <person name="Thoen E."/>
            <person name="Andreopoulos B."/>
            <person name="Lu D."/>
            <person name="Skrede I."/>
            <person name="Drula E."/>
            <person name="Henrissat B."/>
            <person name="Morin E."/>
            <person name="Kohler A."/>
            <person name="Barry K."/>
            <person name="LaButti K."/>
            <person name="Morin E."/>
            <person name="Salamov A."/>
            <person name="Lipzen A."/>
            <person name="Mereny Z."/>
            <person name="Hegedus B."/>
            <person name="Baldrian P."/>
            <person name="Stursova M."/>
            <person name="Weitz H."/>
            <person name="Taylor A."/>
            <person name="Grigoriev I.V."/>
            <person name="Nagy L.G."/>
            <person name="Martin F."/>
            <person name="Kauserud H."/>
        </authorList>
    </citation>
    <scope>NUCLEOTIDE SEQUENCE</scope>
    <source>
        <strain evidence="1">9144</strain>
    </source>
</reference>
<accession>A0AAD6Y5H6</accession>
<keyword evidence="2" id="KW-1185">Reference proteome</keyword>
<proteinExistence type="predicted"/>
<evidence type="ECO:0000313" key="1">
    <source>
        <dbReference type="EMBL" id="KAJ7200318.1"/>
    </source>
</evidence>
<evidence type="ECO:0000313" key="2">
    <source>
        <dbReference type="Proteomes" id="UP001219525"/>
    </source>
</evidence>
<organism evidence="1 2">
    <name type="scientific">Mycena pura</name>
    <dbReference type="NCBI Taxonomy" id="153505"/>
    <lineage>
        <taxon>Eukaryota</taxon>
        <taxon>Fungi</taxon>
        <taxon>Dikarya</taxon>
        <taxon>Basidiomycota</taxon>
        <taxon>Agaricomycotina</taxon>
        <taxon>Agaricomycetes</taxon>
        <taxon>Agaricomycetidae</taxon>
        <taxon>Agaricales</taxon>
        <taxon>Marasmiineae</taxon>
        <taxon>Mycenaceae</taxon>
        <taxon>Mycena</taxon>
    </lineage>
</organism>
<evidence type="ECO:0008006" key="3">
    <source>
        <dbReference type="Google" id="ProtNLM"/>
    </source>
</evidence>
<dbReference type="EMBL" id="JARJCW010000063">
    <property type="protein sequence ID" value="KAJ7200318.1"/>
    <property type="molecule type" value="Genomic_DNA"/>
</dbReference>
<name>A0AAD6Y5H6_9AGAR</name>
<protein>
    <recommendedName>
        <fullName evidence="3">Alpha-mannosidase</fullName>
    </recommendedName>
</protein>
<dbReference type="AlphaFoldDB" id="A0AAD6Y5H6"/>
<comment type="caution">
    <text evidence="1">The sequence shown here is derived from an EMBL/GenBank/DDBJ whole genome shotgun (WGS) entry which is preliminary data.</text>
</comment>